<keyword evidence="3" id="KW-1185">Reference proteome</keyword>
<evidence type="ECO:0000313" key="3">
    <source>
        <dbReference type="Proteomes" id="UP001597116"/>
    </source>
</evidence>
<organism evidence="2 3">
    <name type="scientific">Larkinella insperata</name>
    <dbReference type="NCBI Taxonomy" id="332158"/>
    <lineage>
        <taxon>Bacteria</taxon>
        <taxon>Pseudomonadati</taxon>
        <taxon>Bacteroidota</taxon>
        <taxon>Cytophagia</taxon>
        <taxon>Cytophagales</taxon>
        <taxon>Spirosomataceae</taxon>
        <taxon>Larkinella</taxon>
    </lineage>
</organism>
<keyword evidence="1" id="KW-0175">Coiled coil</keyword>
<sequence length="85" mass="9797">MADQSRNKAWLRYHINSLQEHIARLEQELATLQPSSPKEFAANHLPVKPLTTTPFEDHTESLQKALEKLKSFKQQAVEQLEKSES</sequence>
<accession>A0ABW3PZX1</accession>
<evidence type="ECO:0000256" key="1">
    <source>
        <dbReference type="SAM" id="Coils"/>
    </source>
</evidence>
<gene>
    <name evidence="2" type="ORF">ACFQ4C_05620</name>
</gene>
<dbReference type="RefSeq" id="WP_265989349.1">
    <property type="nucleotide sequence ID" value="NZ_CP110973.1"/>
</dbReference>
<proteinExistence type="predicted"/>
<name>A0ABW3PZX1_9BACT</name>
<comment type="caution">
    <text evidence="2">The sequence shown here is derived from an EMBL/GenBank/DDBJ whole genome shotgun (WGS) entry which is preliminary data.</text>
</comment>
<dbReference type="Proteomes" id="UP001597116">
    <property type="component" value="Unassembled WGS sequence"/>
</dbReference>
<evidence type="ECO:0000313" key="2">
    <source>
        <dbReference type="EMBL" id="MFD1140573.1"/>
    </source>
</evidence>
<dbReference type="EMBL" id="JBHTLP010000002">
    <property type="protein sequence ID" value="MFD1140573.1"/>
    <property type="molecule type" value="Genomic_DNA"/>
</dbReference>
<reference evidence="3" key="1">
    <citation type="journal article" date="2019" name="Int. J. Syst. Evol. Microbiol.">
        <title>The Global Catalogue of Microorganisms (GCM) 10K type strain sequencing project: providing services to taxonomists for standard genome sequencing and annotation.</title>
        <authorList>
            <consortium name="The Broad Institute Genomics Platform"/>
            <consortium name="The Broad Institute Genome Sequencing Center for Infectious Disease"/>
            <person name="Wu L."/>
            <person name="Ma J."/>
        </authorList>
    </citation>
    <scope>NUCLEOTIDE SEQUENCE [LARGE SCALE GENOMIC DNA]</scope>
    <source>
        <strain evidence="3">CCUG 55608</strain>
    </source>
</reference>
<feature type="coiled-coil region" evidence="1">
    <location>
        <begin position="55"/>
        <end position="83"/>
    </location>
</feature>
<protein>
    <submittedName>
        <fullName evidence="2">Uncharacterized protein</fullName>
    </submittedName>
</protein>